<protein>
    <submittedName>
        <fullName evidence="2">Type II restriction enzyme</fullName>
    </submittedName>
</protein>
<dbReference type="RefSeq" id="WP_073197856.1">
    <property type="nucleotide sequence ID" value="NZ_FQXO01000096.1"/>
</dbReference>
<feature type="domain" description="BsaWI restriction endonuclease type 2" evidence="1">
    <location>
        <begin position="127"/>
        <end position="184"/>
    </location>
</feature>
<evidence type="ECO:0000259" key="1">
    <source>
        <dbReference type="Pfam" id="PF18643"/>
    </source>
</evidence>
<accession>A0A1M5WA80</accession>
<dbReference type="EMBL" id="FQXO01000096">
    <property type="protein sequence ID" value="SHH84371.1"/>
    <property type="molecule type" value="Genomic_DNA"/>
</dbReference>
<dbReference type="Proteomes" id="UP000183967">
    <property type="component" value="Unassembled WGS sequence"/>
</dbReference>
<dbReference type="Pfam" id="PF18643">
    <property type="entry name" value="RE_BsaWI"/>
    <property type="match status" value="1"/>
</dbReference>
<gene>
    <name evidence="2" type="ORF">SAMN02745135_02370</name>
</gene>
<dbReference type="OrthoDB" id="564953at2"/>
<name>A0A1M5WA80_9FIRM</name>
<evidence type="ECO:0000313" key="3">
    <source>
        <dbReference type="Proteomes" id="UP000183967"/>
    </source>
</evidence>
<organism evidence="2 3">
    <name type="scientific">Caloranaerobacter azorensis DSM 13643</name>
    <dbReference type="NCBI Taxonomy" id="1121264"/>
    <lineage>
        <taxon>Bacteria</taxon>
        <taxon>Bacillati</taxon>
        <taxon>Bacillota</taxon>
        <taxon>Tissierellia</taxon>
        <taxon>Tissierellales</taxon>
        <taxon>Thermohalobacteraceae</taxon>
        <taxon>Caloranaerobacter</taxon>
    </lineage>
</organism>
<dbReference type="AlphaFoldDB" id="A0A1M5WA80"/>
<reference evidence="3" key="1">
    <citation type="submission" date="2016-11" db="EMBL/GenBank/DDBJ databases">
        <authorList>
            <person name="Varghese N."/>
            <person name="Submissions S."/>
        </authorList>
    </citation>
    <scope>NUCLEOTIDE SEQUENCE [LARGE SCALE GENOMIC DNA]</scope>
    <source>
        <strain evidence="3">DSM 13643</strain>
    </source>
</reference>
<proteinExistence type="predicted"/>
<sequence length="266" mass="31247">MDYKKENLKTMKKFSKYPYFQPCIETFNQYLERFTANGLSEKQATRKVLNYLKDILRSSQNRVEEVINQRLESGRISDPSQTRKVVAGNNFQTLIAYSIIRNIQIGNIYKNIVVNARYKNHPLLDKYATITVGYNEDSQKPDSDVLIFKDDDFSPIVNFSCKTSLRERAGQTYKWKLLVDLATCTCKHIPISQECPKNIYNLQYNNTRKIFMCFVTADLYNEINNPQINGIFNFFDRAYITKPDNEFLNDNIQCFENVIDFLNEIY</sequence>
<dbReference type="InterPro" id="IPR041551">
    <property type="entry name" value="RE_BsaWI"/>
</dbReference>
<evidence type="ECO:0000313" key="2">
    <source>
        <dbReference type="EMBL" id="SHH84371.1"/>
    </source>
</evidence>
<keyword evidence="3" id="KW-1185">Reference proteome</keyword>